<dbReference type="SUPFAM" id="SSF52402">
    <property type="entry name" value="Adenine nucleotide alpha hydrolases-like"/>
    <property type="match status" value="1"/>
</dbReference>
<organism evidence="2 3">
    <name type="scientific">Chitinophaga japonensis</name>
    <name type="common">Flexibacter japonensis</name>
    <dbReference type="NCBI Taxonomy" id="104662"/>
    <lineage>
        <taxon>Bacteria</taxon>
        <taxon>Pseudomonadati</taxon>
        <taxon>Bacteroidota</taxon>
        <taxon>Chitinophagia</taxon>
        <taxon>Chitinophagales</taxon>
        <taxon>Chitinophagaceae</taxon>
        <taxon>Chitinophaga</taxon>
    </lineage>
</organism>
<accession>A0A562SYT9</accession>
<reference evidence="2 3" key="1">
    <citation type="journal article" date="2013" name="Stand. Genomic Sci.">
        <title>Genomic Encyclopedia of Type Strains, Phase I: The one thousand microbial genomes (KMG-I) project.</title>
        <authorList>
            <person name="Kyrpides N.C."/>
            <person name="Woyke T."/>
            <person name="Eisen J.A."/>
            <person name="Garrity G."/>
            <person name="Lilburn T.G."/>
            <person name="Beck B.J."/>
            <person name="Whitman W.B."/>
            <person name="Hugenholtz P."/>
            <person name="Klenk H.P."/>
        </authorList>
    </citation>
    <scope>NUCLEOTIDE SEQUENCE [LARGE SCALE GENOMIC DNA]</scope>
    <source>
        <strain evidence="2 3">DSM 13484</strain>
    </source>
</reference>
<dbReference type="InterPro" id="IPR002500">
    <property type="entry name" value="PAPS_reduct_dom"/>
</dbReference>
<dbReference type="OrthoDB" id="9772814at2"/>
<dbReference type="Pfam" id="PF01507">
    <property type="entry name" value="PAPS_reduct"/>
    <property type="match status" value="1"/>
</dbReference>
<keyword evidence="3" id="KW-1185">Reference proteome</keyword>
<gene>
    <name evidence="2" type="ORF">LX66_3587</name>
</gene>
<protein>
    <submittedName>
        <fullName evidence="2">Phosphoadenosine phosphosulfate reductase family protein</fullName>
    </submittedName>
</protein>
<dbReference type="InterPro" id="IPR014729">
    <property type="entry name" value="Rossmann-like_a/b/a_fold"/>
</dbReference>
<dbReference type="AlphaFoldDB" id="A0A562SYT9"/>
<dbReference type="Gene3D" id="3.40.50.620">
    <property type="entry name" value="HUPs"/>
    <property type="match status" value="1"/>
</dbReference>
<dbReference type="EMBL" id="VLLG01000004">
    <property type="protein sequence ID" value="TWI86333.1"/>
    <property type="molecule type" value="Genomic_DNA"/>
</dbReference>
<proteinExistence type="predicted"/>
<sequence length="283" mass="31905">MSIELINIAINKGAKIYASVSGGKDGQAMVRSLVNWGYDIAGLIHADLGRVEWPHSIGMCERLAQEFGIPLHVVRRHDGLDMLAYWQRRMHQLKGTGKPFWSSSSNRYCTSDLKRASINKFFTGCGDFIISAEGIRAGESTARSEKAPLSLRTGKHSTYYDGMTVEEAIHAFKPGKKLALNWYPVFNFQLDDVWATYGVDDIWLEIARDEYEETGNIPDWWPFHPAYALGNDRVSCMLCVLGCIGDLRNGARHNPALLQEMIAMEEEGRATFKNKWSLKELVL</sequence>
<dbReference type="RefSeq" id="WP_145716068.1">
    <property type="nucleotide sequence ID" value="NZ_BAAAFY010000005.1"/>
</dbReference>
<evidence type="ECO:0000313" key="2">
    <source>
        <dbReference type="EMBL" id="TWI86333.1"/>
    </source>
</evidence>
<evidence type="ECO:0000259" key="1">
    <source>
        <dbReference type="Pfam" id="PF01507"/>
    </source>
</evidence>
<dbReference type="GO" id="GO:0003824">
    <property type="term" value="F:catalytic activity"/>
    <property type="evidence" value="ECO:0007669"/>
    <property type="project" value="InterPro"/>
</dbReference>
<comment type="caution">
    <text evidence="2">The sequence shown here is derived from an EMBL/GenBank/DDBJ whole genome shotgun (WGS) entry which is preliminary data.</text>
</comment>
<dbReference type="Proteomes" id="UP000316778">
    <property type="component" value="Unassembled WGS sequence"/>
</dbReference>
<evidence type="ECO:0000313" key="3">
    <source>
        <dbReference type="Proteomes" id="UP000316778"/>
    </source>
</evidence>
<name>A0A562SYT9_CHIJA</name>
<feature type="domain" description="Phosphoadenosine phosphosulphate reductase" evidence="1">
    <location>
        <begin position="16"/>
        <end position="195"/>
    </location>
</feature>